<keyword evidence="3 5" id="KW-0067">ATP-binding</keyword>
<evidence type="ECO:0000313" key="6">
    <source>
        <dbReference type="Proteomes" id="UP000460298"/>
    </source>
</evidence>
<proteinExistence type="predicted"/>
<dbReference type="PANTHER" id="PTHR42939:SF1">
    <property type="entry name" value="ABC TRANSPORTER ATP-BINDING PROTEIN ALBC-RELATED"/>
    <property type="match status" value="1"/>
</dbReference>
<dbReference type="InterPro" id="IPR003439">
    <property type="entry name" value="ABC_transporter-like_ATP-bd"/>
</dbReference>
<protein>
    <submittedName>
        <fullName evidence="5">ABC transporter ATP-binding protein</fullName>
    </submittedName>
</protein>
<sequence length="240" mass="27285">MLRLEKLSRAYGHHTVLHEIDIELKDGEIVCVMGPNGAGKTSLVEAILSHNRPAGARLFFHGEEIRGIEAHNRFLSRCAYLGHEPGLMYDLSALENLKFFADFHCTVRPTEERLRALLAAVGLERRADDAARIFSRGMRQRLGLARCLLHDPDMLFLDEPLTGLDQEGIKRLVELLRPVRERRASALIITHDDAPFLDVADRYLFIKDGRLVADIERDRYTDAARRHLRSLLSTDDAVVR</sequence>
<dbReference type="InterPro" id="IPR051782">
    <property type="entry name" value="ABC_Transporter_VariousFunc"/>
</dbReference>
<dbReference type="SUPFAM" id="SSF52540">
    <property type="entry name" value="P-loop containing nucleoside triphosphate hydrolases"/>
    <property type="match status" value="1"/>
</dbReference>
<keyword evidence="1" id="KW-0813">Transport</keyword>
<feature type="domain" description="ABC transporter" evidence="4">
    <location>
        <begin position="2"/>
        <end position="233"/>
    </location>
</feature>
<reference evidence="5 6" key="1">
    <citation type="submission" date="2019-10" db="EMBL/GenBank/DDBJ databases">
        <title>Extracellular Electron Transfer in a Candidatus Methanoperedens spp. Enrichment Culture.</title>
        <authorList>
            <person name="Berger S."/>
            <person name="Rangel Shaw D."/>
            <person name="Berben T."/>
            <person name="In 'T Zandt M."/>
            <person name="Frank J."/>
            <person name="Reimann J."/>
            <person name="Jetten M.S.M."/>
            <person name="Welte C.U."/>
        </authorList>
    </citation>
    <scope>NUCLEOTIDE SEQUENCE [LARGE SCALE GENOMIC DNA]</scope>
    <source>
        <strain evidence="5">SB12</strain>
    </source>
</reference>
<dbReference type="PANTHER" id="PTHR42939">
    <property type="entry name" value="ABC TRANSPORTER ATP-BINDING PROTEIN ALBC-RELATED"/>
    <property type="match status" value="1"/>
</dbReference>
<comment type="caution">
    <text evidence="5">The sequence shown here is derived from an EMBL/GenBank/DDBJ whole genome shotgun (WGS) entry which is preliminary data.</text>
</comment>
<organism evidence="5 6">
    <name type="scientific">Leptonema illini</name>
    <dbReference type="NCBI Taxonomy" id="183"/>
    <lineage>
        <taxon>Bacteria</taxon>
        <taxon>Pseudomonadati</taxon>
        <taxon>Spirochaetota</taxon>
        <taxon>Spirochaetia</taxon>
        <taxon>Leptospirales</taxon>
        <taxon>Leptospiraceae</taxon>
        <taxon>Leptonema</taxon>
    </lineage>
</organism>
<dbReference type="Gene3D" id="3.40.50.300">
    <property type="entry name" value="P-loop containing nucleotide triphosphate hydrolases"/>
    <property type="match status" value="1"/>
</dbReference>
<dbReference type="InterPro" id="IPR003593">
    <property type="entry name" value="AAA+_ATPase"/>
</dbReference>
<dbReference type="AlphaFoldDB" id="A0A833H1X8"/>
<gene>
    <name evidence="5" type="ORF">F9K24_08545</name>
</gene>
<evidence type="ECO:0000256" key="2">
    <source>
        <dbReference type="ARBA" id="ARBA00022741"/>
    </source>
</evidence>
<name>A0A833H1X8_9LEPT</name>
<evidence type="ECO:0000256" key="3">
    <source>
        <dbReference type="ARBA" id="ARBA00022840"/>
    </source>
</evidence>
<dbReference type="InterPro" id="IPR027417">
    <property type="entry name" value="P-loop_NTPase"/>
</dbReference>
<dbReference type="GO" id="GO:0005524">
    <property type="term" value="F:ATP binding"/>
    <property type="evidence" value="ECO:0007669"/>
    <property type="project" value="UniProtKB-KW"/>
</dbReference>
<evidence type="ECO:0000313" key="5">
    <source>
        <dbReference type="EMBL" id="KAB2932906.1"/>
    </source>
</evidence>
<keyword evidence="2" id="KW-0547">Nucleotide-binding</keyword>
<accession>A0A833H1X8</accession>
<dbReference type="GO" id="GO:0016887">
    <property type="term" value="F:ATP hydrolysis activity"/>
    <property type="evidence" value="ECO:0007669"/>
    <property type="project" value="InterPro"/>
</dbReference>
<evidence type="ECO:0000259" key="4">
    <source>
        <dbReference type="PROSITE" id="PS50893"/>
    </source>
</evidence>
<dbReference type="Proteomes" id="UP000460298">
    <property type="component" value="Unassembled WGS sequence"/>
</dbReference>
<dbReference type="SMART" id="SM00382">
    <property type="entry name" value="AAA"/>
    <property type="match status" value="1"/>
</dbReference>
<dbReference type="Pfam" id="PF00005">
    <property type="entry name" value="ABC_tran"/>
    <property type="match status" value="1"/>
</dbReference>
<dbReference type="PROSITE" id="PS50893">
    <property type="entry name" value="ABC_TRANSPORTER_2"/>
    <property type="match status" value="1"/>
</dbReference>
<dbReference type="EMBL" id="WBUI01000007">
    <property type="protein sequence ID" value="KAB2932906.1"/>
    <property type="molecule type" value="Genomic_DNA"/>
</dbReference>
<evidence type="ECO:0000256" key="1">
    <source>
        <dbReference type="ARBA" id="ARBA00022448"/>
    </source>
</evidence>